<dbReference type="AlphaFoldDB" id="A0A1V2VVJ7"/>
<feature type="transmembrane region" description="Helical" evidence="1">
    <location>
        <begin position="91"/>
        <end position="110"/>
    </location>
</feature>
<keyword evidence="1" id="KW-0812">Transmembrane</keyword>
<feature type="transmembrane region" description="Helical" evidence="1">
    <location>
        <begin position="145"/>
        <end position="166"/>
    </location>
</feature>
<dbReference type="EMBL" id="MUTJ01000092">
    <property type="protein sequence ID" value="ONU77796.1"/>
    <property type="molecule type" value="Genomic_DNA"/>
</dbReference>
<proteinExistence type="predicted"/>
<sequence length="171" mass="19002">MDAELIPGVTAGHALLFVAIGLIFRFLRRVPVIYVAARLPGTFAHELMHYLVGWLLGAKPVSLSIRPYRTVAGRLIYGRVEFARLRWWNEVPVGLAPLLLIPLAAWLFLLSCLAPPSAFICPVLMILAWQCLLSCLPSLRDWFHIVSGSVVIVIVTVLFLIVLELMGVPHV</sequence>
<gene>
    <name evidence="2" type="ORF">A8E72_30905</name>
</gene>
<dbReference type="RefSeq" id="WP_077176676.1">
    <property type="nucleotide sequence ID" value="NZ_MUTB01000063.1"/>
</dbReference>
<comment type="caution">
    <text evidence="2">The sequence shown here is derived from an EMBL/GenBank/DDBJ whole genome shotgun (WGS) entry which is preliminary data.</text>
</comment>
<evidence type="ECO:0000313" key="2">
    <source>
        <dbReference type="EMBL" id="ONU77796.1"/>
    </source>
</evidence>
<feature type="transmembrane region" description="Helical" evidence="1">
    <location>
        <begin position="117"/>
        <end position="139"/>
    </location>
</feature>
<feature type="transmembrane region" description="Helical" evidence="1">
    <location>
        <begin position="6"/>
        <end position="27"/>
    </location>
</feature>
<accession>A0A1V2VVJ7</accession>
<evidence type="ECO:0000313" key="3">
    <source>
        <dbReference type="Proteomes" id="UP000188543"/>
    </source>
</evidence>
<dbReference type="Proteomes" id="UP000188543">
    <property type="component" value="Unassembled WGS sequence"/>
</dbReference>
<reference evidence="2 3" key="1">
    <citation type="submission" date="2016-08" db="EMBL/GenBank/DDBJ databases">
        <authorList>
            <person name="Seilhamer J.J."/>
        </authorList>
    </citation>
    <scope>NUCLEOTIDE SEQUENCE [LARGE SCALE GENOMIC DNA]</scope>
    <source>
        <strain evidence="2 3">VC14762</strain>
    </source>
</reference>
<organism evidence="2 3">
    <name type="scientific">Burkholderia cenocepacia</name>
    <dbReference type="NCBI Taxonomy" id="95486"/>
    <lineage>
        <taxon>Bacteria</taxon>
        <taxon>Pseudomonadati</taxon>
        <taxon>Pseudomonadota</taxon>
        <taxon>Betaproteobacteria</taxon>
        <taxon>Burkholderiales</taxon>
        <taxon>Burkholderiaceae</taxon>
        <taxon>Burkholderia</taxon>
        <taxon>Burkholderia cepacia complex</taxon>
    </lineage>
</organism>
<keyword evidence="1" id="KW-0472">Membrane</keyword>
<name>A0A1V2VVJ7_9BURK</name>
<protein>
    <submittedName>
        <fullName evidence="2">Uncharacterized protein</fullName>
    </submittedName>
</protein>
<keyword evidence="1" id="KW-1133">Transmembrane helix</keyword>
<evidence type="ECO:0000256" key="1">
    <source>
        <dbReference type="SAM" id="Phobius"/>
    </source>
</evidence>